<dbReference type="Proteomes" id="UP000318141">
    <property type="component" value="Unassembled WGS sequence"/>
</dbReference>
<evidence type="ECO:0000313" key="3">
    <source>
        <dbReference type="Proteomes" id="UP000318141"/>
    </source>
</evidence>
<dbReference type="OrthoDB" id="9123907at2"/>
<reference evidence="2 3" key="1">
    <citation type="submission" date="2019-07" db="EMBL/GenBank/DDBJ databases">
        <title>Genome sequencing of lignin-degrading bacterial isolates.</title>
        <authorList>
            <person name="Gladden J."/>
        </authorList>
    </citation>
    <scope>NUCLEOTIDE SEQUENCE [LARGE SCALE GENOMIC DNA]</scope>
    <source>
        <strain evidence="2 3">J11</strain>
    </source>
</reference>
<evidence type="ECO:0000256" key="1">
    <source>
        <dbReference type="SAM" id="Phobius"/>
    </source>
</evidence>
<comment type="caution">
    <text evidence="2">The sequence shown here is derived from an EMBL/GenBank/DDBJ whole genome shotgun (WGS) entry which is preliminary data.</text>
</comment>
<gene>
    <name evidence="2" type="ORF">L602_002300000730</name>
</gene>
<keyword evidence="1" id="KW-0812">Transmembrane</keyword>
<sequence>MTNGADRAPAGKGPIVGASVAVAGAAGIVAAGRDVGARVEWIVPERRGGGVPVDVDEALQGLYQVARTVSDAVSKRSPQSPASDGAASGIGGYAFSAVVGIPVAFFSALAIRGGWAEFADARERGAMLRTQLAQSRAARQAAYRRMVNVDPAPPSAIREEYAVHDQVCDDLKAERARNRSAAGIGFSACASGLTMLLRTVADAALQIGLAIAAKSFNVASVLASSPLAAALSAGMATVGTIALGPLAGVLAITLGAFYLHQSRIRYRRLDKDRTLVREALERQPGAIDTVRRYREYVLRKVDKRHRFLRRFRNWNAAFLTGGLLFGGAAAIKAGIGVAALIGLGAGVLAGPVGILVLLAIGTLGALLLGASSVPFITQGGKNKRHQLQYAGDHPEVDRHRLAPLDILLAQADGASEGAPVSGGLLLRSQMYSSIEQRKKALTGLLAAAARGPGHSVGARNHPDSVDPGQHLGTLDRKAWGFARSGSRQRWRACRAFLRALAVGHGFRQARRRATAAYRNASPEARLAGWLKTPDGLSAQRAFMQACLASQGDYLSAKLQTLKRARDASADLDVSSRAANAAPALPQQFDEALSADERTLEAIEALAACANRMDESTADALTERFLALQAPGTDLGEGGARHAFARFCLEDLSAQLAETAGVLVATELHAARVGDRMKAPISY</sequence>
<dbReference type="AlphaFoldDB" id="A0A562BLM1"/>
<evidence type="ECO:0000313" key="2">
    <source>
        <dbReference type="EMBL" id="TWG85793.1"/>
    </source>
</evidence>
<protein>
    <submittedName>
        <fullName evidence="2">Uncharacterized protein</fullName>
    </submittedName>
</protein>
<feature type="transmembrane region" description="Helical" evidence="1">
    <location>
        <begin position="314"/>
        <end position="341"/>
    </location>
</feature>
<feature type="transmembrane region" description="Helical" evidence="1">
    <location>
        <begin position="353"/>
        <end position="376"/>
    </location>
</feature>
<keyword evidence="3" id="KW-1185">Reference proteome</keyword>
<proteinExistence type="predicted"/>
<feature type="transmembrane region" description="Helical" evidence="1">
    <location>
        <begin position="235"/>
        <end position="259"/>
    </location>
</feature>
<accession>A0A562BLM1</accession>
<name>A0A562BLM1_9BURK</name>
<organism evidence="2 3">
    <name type="scientific">Cupriavidus gilardii J11</name>
    <dbReference type="NCBI Taxonomy" id="936133"/>
    <lineage>
        <taxon>Bacteria</taxon>
        <taxon>Pseudomonadati</taxon>
        <taxon>Pseudomonadota</taxon>
        <taxon>Betaproteobacteria</taxon>
        <taxon>Burkholderiales</taxon>
        <taxon>Burkholderiaceae</taxon>
        <taxon>Cupriavidus</taxon>
    </lineage>
</organism>
<keyword evidence="1" id="KW-1133">Transmembrane helix</keyword>
<feature type="transmembrane region" description="Helical" evidence="1">
    <location>
        <begin position="90"/>
        <end position="111"/>
    </location>
</feature>
<dbReference type="EMBL" id="VLJN01000016">
    <property type="protein sequence ID" value="TWG85793.1"/>
    <property type="molecule type" value="Genomic_DNA"/>
</dbReference>
<keyword evidence="1" id="KW-0472">Membrane</keyword>